<dbReference type="Pfam" id="PF00941">
    <property type="entry name" value="FAD_binding_5"/>
    <property type="match status" value="1"/>
</dbReference>
<sequence>MLLRLPTSLSEARRYLAEGAVPVGGATLVWALWQRDGFPEQAMSLRRLPQANLMEREALGAAVLLHQVDGRVPDVLRRAASTVGTGAVRRTATVGGNIVGSTLRCLLPAALVLDARATVLDRDGVYETDLAEVVAKRPLLLGLRWRDPVASGYHKAAGEAGGPPPLVPATAAHADGDGARRLLVAVRDGYEVISEAAPCRTGAEEVLRTLDATDLGSLPAGAREEVRREVTAVLDRAGGR</sequence>
<evidence type="ECO:0000313" key="2">
    <source>
        <dbReference type="EMBL" id="MFB9349378.1"/>
    </source>
</evidence>
<dbReference type="InterPro" id="IPR016169">
    <property type="entry name" value="FAD-bd_PCMH_sub2"/>
</dbReference>
<protein>
    <submittedName>
        <fullName evidence="2">FAD binding domain-containing protein</fullName>
    </submittedName>
</protein>
<dbReference type="RefSeq" id="WP_380956180.1">
    <property type="nucleotide sequence ID" value="NZ_JBHMDI010000046.1"/>
</dbReference>
<dbReference type="Gene3D" id="3.30.465.10">
    <property type="match status" value="1"/>
</dbReference>
<comment type="caution">
    <text evidence="2">The sequence shown here is derived from an EMBL/GenBank/DDBJ whole genome shotgun (WGS) entry which is preliminary data.</text>
</comment>
<reference evidence="2 3" key="1">
    <citation type="submission" date="2024-09" db="EMBL/GenBank/DDBJ databases">
        <authorList>
            <person name="Sun Q."/>
            <person name="Mori K."/>
        </authorList>
    </citation>
    <scope>NUCLEOTIDE SEQUENCE [LARGE SCALE GENOMIC DNA]</scope>
    <source>
        <strain evidence="2 3">JCM 9767</strain>
    </source>
</reference>
<proteinExistence type="predicted"/>
<dbReference type="Proteomes" id="UP001589753">
    <property type="component" value="Unassembled WGS sequence"/>
</dbReference>
<accession>A0ABV5LB28</accession>
<dbReference type="InterPro" id="IPR036318">
    <property type="entry name" value="FAD-bd_PCMH-like_sf"/>
</dbReference>
<dbReference type="EMBL" id="JBHMDI010000046">
    <property type="protein sequence ID" value="MFB9349378.1"/>
    <property type="molecule type" value="Genomic_DNA"/>
</dbReference>
<dbReference type="SUPFAM" id="SSF56176">
    <property type="entry name" value="FAD-binding/transporter-associated domain-like"/>
    <property type="match status" value="1"/>
</dbReference>
<keyword evidence="3" id="KW-1185">Reference proteome</keyword>
<gene>
    <name evidence="2" type="ORF">ACFFUA_18235</name>
</gene>
<name>A0ABV5LB28_9ACTN</name>
<organism evidence="2 3">
    <name type="scientific">Streptomyces heliomycini</name>
    <dbReference type="NCBI Taxonomy" id="284032"/>
    <lineage>
        <taxon>Bacteria</taxon>
        <taxon>Bacillati</taxon>
        <taxon>Actinomycetota</taxon>
        <taxon>Actinomycetes</taxon>
        <taxon>Kitasatosporales</taxon>
        <taxon>Streptomycetaceae</taxon>
        <taxon>Streptomyces</taxon>
    </lineage>
</organism>
<dbReference type="InterPro" id="IPR002346">
    <property type="entry name" value="Mopterin_DH_FAD-bd"/>
</dbReference>
<evidence type="ECO:0000313" key="3">
    <source>
        <dbReference type="Proteomes" id="UP001589753"/>
    </source>
</evidence>
<evidence type="ECO:0000259" key="1">
    <source>
        <dbReference type="Pfam" id="PF00941"/>
    </source>
</evidence>
<feature type="domain" description="Molybdopterin dehydrogenase FAD-binding" evidence="1">
    <location>
        <begin position="6"/>
        <end position="133"/>
    </location>
</feature>